<comment type="similarity">
    <text evidence="1">Belongs to the DCC1 family.</text>
</comment>
<gene>
    <name evidence="3" type="ORF">PIB30_101606</name>
</gene>
<dbReference type="Pfam" id="PF09724">
    <property type="entry name" value="Dcc1"/>
    <property type="match status" value="1"/>
</dbReference>
<dbReference type="EMBL" id="JASCZI010123826">
    <property type="protein sequence ID" value="MED6165643.1"/>
    <property type="molecule type" value="Genomic_DNA"/>
</dbReference>
<sequence>MLFFLSHPCLSRSLSPLLSWKSALCLASGLRELSSSPVLAAFLTCNSAVSATPLTDALSLLCLCLLPLHLAVPSSLAADCRETEMESQETSSIGAEALLHMSPGSTVSVAYHPLFGPHDDMMVLELDDKLLPDVLNERVVIRGQPDEDAVLCTQSKTYAMKFVGTSNSVLLVPPANQYVSDQNPRKNSMGNHEGKVVAPVIKVVPGNMELVEVAPRLDKLKLLLSQNPYTLDEYDMENSEENQESRAGLYNWKDLINNIQASDEELRSGLQMLLAVEINGFWRLVDERYMNMILEMLLRNAVLNDWSLSALNEDAVVSMLVTDGFPAVLARHCLHVYGNKVDGSTGTYSWKLDKKRICVHFAREILRGGKRKLESFMDEWRQRTPDEMLPTFDLVEGEVLSERVGVETWVREFSVSSLPSTPAERFSILFRERPKWEWKDLQPYIRDLNVPGLSSEGLLLKYTRRTQPSPEIEPVFSAR</sequence>
<comment type="caution">
    <text evidence="3">The sequence shown here is derived from an EMBL/GenBank/DDBJ whole genome shotgun (WGS) entry which is preliminary data.</text>
</comment>
<dbReference type="InterPro" id="IPR019128">
    <property type="entry name" value="Dcc1"/>
</dbReference>
<evidence type="ECO:0000313" key="3">
    <source>
        <dbReference type="EMBL" id="MED6165643.1"/>
    </source>
</evidence>
<organism evidence="3 4">
    <name type="scientific">Stylosanthes scabra</name>
    <dbReference type="NCBI Taxonomy" id="79078"/>
    <lineage>
        <taxon>Eukaryota</taxon>
        <taxon>Viridiplantae</taxon>
        <taxon>Streptophyta</taxon>
        <taxon>Embryophyta</taxon>
        <taxon>Tracheophyta</taxon>
        <taxon>Spermatophyta</taxon>
        <taxon>Magnoliopsida</taxon>
        <taxon>eudicotyledons</taxon>
        <taxon>Gunneridae</taxon>
        <taxon>Pentapetalae</taxon>
        <taxon>rosids</taxon>
        <taxon>fabids</taxon>
        <taxon>Fabales</taxon>
        <taxon>Fabaceae</taxon>
        <taxon>Papilionoideae</taxon>
        <taxon>50 kb inversion clade</taxon>
        <taxon>dalbergioids sensu lato</taxon>
        <taxon>Dalbergieae</taxon>
        <taxon>Pterocarpus clade</taxon>
        <taxon>Stylosanthes</taxon>
    </lineage>
</organism>
<dbReference type="Proteomes" id="UP001341840">
    <property type="component" value="Unassembled WGS sequence"/>
</dbReference>
<name>A0ABU6V008_9FABA</name>
<reference evidence="3 4" key="1">
    <citation type="journal article" date="2023" name="Plants (Basel)">
        <title>Bridging the Gap: Combining Genomics and Transcriptomics Approaches to Understand Stylosanthes scabra, an Orphan Legume from the Brazilian Caatinga.</title>
        <authorList>
            <person name="Ferreira-Neto J.R.C."/>
            <person name="da Silva M.D."/>
            <person name="Binneck E."/>
            <person name="de Melo N.F."/>
            <person name="da Silva R.H."/>
            <person name="de Melo A.L.T.M."/>
            <person name="Pandolfi V."/>
            <person name="Bustamante F.O."/>
            <person name="Brasileiro-Vidal A.C."/>
            <person name="Benko-Iseppon A.M."/>
        </authorList>
    </citation>
    <scope>NUCLEOTIDE SEQUENCE [LARGE SCALE GENOMIC DNA]</scope>
    <source>
        <tissue evidence="3">Leaves</tissue>
    </source>
</reference>
<evidence type="ECO:0000256" key="1">
    <source>
        <dbReference type="ARBA" id="ARBA00007017"/>
    </source>
</evidence>
<keyword evidence="2" id="KW-0235">DNA replication</keyword>
<keyword evidence="4" id="KW-1185">Reference proteome</keyword>
<evidence type="ECO:0000256" key="2">
    <source>
        <dbReference type="ARBA" id="ARBA00022705"/>
    </source>
</evidence>
<evidence type="ECO:0008006" key="5">
    <source>
        <dbReference type="Google" id="ProtNLM"/>
    </source>
</evidence>
<evidence type="ECO:0000313" key="4">
    <source>
        <dbReference type="Proteomes" id="UP001341840"/>
    </source>
</evidence>
<proteinExistence type="inferred from homology"/>
<dbReference type="PANTHER" id="PTHR13395:SF6">
    <property type="entry name" value="SISTER CHROMATID COHESION PROTEIN DCC1"/>
    <property type="match status" value="1"/>
</dbReference>
<protein>
    <recommendedName>
        <fullName evidence="5">Sister chromatid cohesion protein DCC1</fullName>
    </recommendedName>
</protein>
<dbReference type="PANTHER" id="PTHR13395">
    <property type="entry name" value="SISTER CHROMATID COHESION PROTEIN DCC1-RELATED"/>
    <property type="match status" value="1"/>
</dbReference>
<accession>A0ABU6V008</accession>